<organism evidence="2 3">
    <name type="scientific">Pelobacter propionicus (strain DSM 2379 / NBRC 103807 / OttBd1)</name>
    <dbReference type="NCBI Taxonomy" id="338966"/>
    <lineage>
        <taxon>Bacteria</taxon>
        <taxon>Pseudomonadati</taxon>
        <taxon>Thermodesulfobacteriota</taxon>
        <taxon>Desulfuromonadia</taxon>
        <taxon>Desulfuromonadales</taxon>
        <taxon>Desulfuromonadaceae</taxon>
        <taxon>Pelobacter</taxon>
    </lineage>
</organism>
<sequence>MEGTGGKQVLMSSSRNKNKSFSATEQALSDVSHLLSRLCKSRKAAVKLPAIISLTGEVARLTRALQKQGTEHGDGQDNDGYGDPSHYEKISTPSKATNLIR</sequence>
<protein>
    <submittedName>
        <fullName evidence="2">Uncharacterized protein</fullName>
    </submittedName>
</protein>
<keyword evidence="3" id="KW-1185">Reference proteome</keyword>
<evidence type="ECO:0000256" key="1">
    <source>
        <dbReference type="SAM" id="MobiDB-lite"/>
    </source>
</evidence>
<feature type="region of interest" description="Disordered" evidence="1">
    <location>
        <begin position="1"/>
        <end position="26"/>
    </location>
</feature>
<evidence type="ECO:0000313" key="3">
    <source>
        <dbReference type="Proteomes" id="UP000006732"/>
    </source>
</evidence>
<feature type="compositionally biased region" description="Polar residues" evidence="1">
    <location>
        <begin position="91"/>
        <end position="101"/>
    </location>
</feature>
<accession>A1AKP2</accession>
<dbReference type="KEGG" id="ppd:Ppro_0278"/>
<evidence type="ECO:0000313" key="2">
    <source>
        <dbReference type="EMBL" id="ABK97912.1"/>
    </source>
</evidence>
<dbReference type="HOGENOM" id="CLU_2288871_0_0_7"/>
<dbReference type="Proteomes" id="UP000006732">
    <property type="component" value="Chromosome"/>
</dbReference>
<dbReference type="EMBL" id="CP000482">
    <property type="protein sequence ID" value="ABK97912.1"/>
    <property type="molecule type" value="Genomic_DNA"/>
</dbReference>
<reference evidence="2 3" key="1">
    <citation type="submission" date="2006-10" db="EMBL/GenBank/DDBJ databases">
        <title>Complete sequence of chromosome of Pelobacter propionicus DSM 2379.</title>
        <authorList>
            <consortium name="US DOE Joint Genome Institute"/>
            <person name="Copeland A."/>
            <person name="Lucas S."/>
            <person name="Lapidus A."/>
            <person name="Barry K."/>
            <person name="Detter J.C."/>
            <person name="Glavina del Rio T."/>
            <person name="Hammon N."/>
            <person name="Israni S."/>
            <person name="Dalin E."/>
            <person name="Tice H."/>
            <person name="Pitluck S."/>
            <person name="Saunders E."/>
            <person name="Brettin T."/>
            <person name="Bruce D."/>
            <person name="Han C."/>
            <person name="Tapia R."/>
            <person name="Schmutz J."/>
            <person name="Larimer F."/>
            <person name="Land M."/>
            <person name="Hauser L."/>
            <person name="Kyrpides N."/>
            <person name="Kim E."/>
            <person name="Lovley D."/>
            <person name="Richardson P."/>
        </authorList>
    </citation>
    <scope>NUCLEOTIDE SEQUENCE [LARGE SCALE GENOMIC DNA]</scope>
    <source>
        <strain evidence="3">DSM 2379 / NBRC 103807 / OttBd1</strain>
    </source>
</reference>
<dbReference type="AlphaFoldDB" id="A1AKP2"/>
<feature type="region of interest" description="Disordered" evidence="1">
    <location>
        <begin position="65"/>
        <end position="101"/>
    </location>
</feature>
<gene>
    <name evidence="2" type="ordered locus">Ppro_0278</name>
</gene>
<name>A1AKP2_PELPD</name>
<feature type="compositionally biased region" description="Polar residues" evidence="1">
    <location>
        <begin position="10"/>
        <end position="26"/>
    </location>
</feature>
<dbReference type="RefSeq" id="WP_011734226.1">
    <property type="nucleotide sequence ID" value="NC_008609.1"/>
</dbReference>
<proteinExistence type="predicted"/>
<dbReference type="OrthoDB" id="9901233at2"/>